<sequence length="173" mass="19216">MEEKKRFFDAKKRTQDSVHRYLNATQTALCIPMSKDIVEVIIGDMFFKLELDKEDEELEPITKTNAMKLFKQQPNGSYVAKVTNPALYDLVLKHTSVGLSFRQTSIVIAHHKDAFGNARLAGLNDHEPATTPPISTRHFSTFASAPASGVSCSTSISYAFRPSSDTRSSTSSR</sequence>
<dbReference type="EMBL" id="OZ023719">
    <property type="protein sequence ID" value="CAK9869102.1"/>
    <property type="molecule type" value="Genomic_DNA"/>
</dbReference>
<name>A0ABP1B245_9BRYO</name>
<reference evidence="1" key="1">
    <citation type="submission" date="2024-03" db="EMBL/GenBank/DDBJ databases">
        <authorList>
            <consortium name="ELIXIR-Norway"/>
            <consortium name="Elixir Norway"/>
        </authorList>
    </citation>
    <scope>NUCLEOTIDE SEQUENCE</scope>
</reference>
<dbReference type="PANTHER" id="PTHR37067:SF3">
    <property type="entry name" value="PX DOMAIN-CONTAINING PROTEIN"/>
    <property type="match status" value="1"/>
</dbReference>
<dbReference type="PANTHER" id="PTHR37067">
    <property type="entry name" value="PX DOMAIN-CONTAINING PROTEIN"/>
    <property type="match status" value="1"/>
</dbReference>
<organism evidence="1 2">
    <name type="scientific">Sphagnum jensenii</name>
    <dbReference type="NCBI Taxonomy" id="128206"/>
    <lineage>
        <taxon>Eukaryota</taxon>
        <taxon>Viridiplantae</taxon>
        <taxon>Streptophyta</taxon>
        <taxon>Embryophyta</taxon>
        <taxon>Bryophyta</taxon>
        <taxon>Sphagnophytina</taxon>
        <taxon>Sphagnopsida</taxon>
        <taxon>Sphagnales</taxon>
        <taxon>Sphagnaceae</taxon>
        <taxon>Sphagnum</taxon>
    </lineage>
</organism>
<evidence type="ECO:0000313" key="1">
    <source>
        <dbReference type="EMBL" id="CAK9869102.1"/>
    </source>
</evidence>
<protein>
    <submittedName>
        <fullName evidence="1">Uncharacterized protein</fullName>
    </submittedName>
</protein>
<keyword evidence="2" id="KW-1185">Reference proteome</keyword>
<gene>
    <name evidence="1" type="ORF">CSSPJE1EN2_LOCUS11905</name>
</gene>
<dbReference type="Proteomes" id="UP001497522">
    <property type="component" value="Chromosome 18"/>
</dbReference>
<proteinExistence type="predicted"/>
<evidence type="ECO:0000313" key="2">
    <source>
        <dbReference type="Proteomes" id="UP001497522"/>
    </source>
</evidence>
<accession>A0ABP1B245</accession>